<organism evidence="2 3">
    <name type="scientific">Massilimicrobiota timonensis</name>
    <dbReference type="NCBI Taxonomy" id="1776392"/>
    <lineage>
        <taxon>Bacteria</taxon>
        <taxon>Bacillati</taxon>
        <taxon>Bacillota</taxon>
        <taxon>Erysipelotrichia</taxon>
        <taxon>Erysipelotrichales</taxon>
        <taxon>Erysipelotrichaceae</taxon>
        <taxon>Massilimicrobiota</taxon>
    </lineage>
</organism>
<evidence type="ECO:0000313" key="2">
    <source>
        <dbReference type="EMBL" id="OUQ33510.1"/>
    </source>
</evidence>
<dbReference type="AlphaFoldDB" id="A0A1Y4SVV2"/>
<dbReference type="InterPro" id="IPR009061">
    <property type="entry name" value="DNA-bd_dom_put_sf"/>
</dbReference>
<proteinExistence type="predicted"/>
<dbReference type="InterPro" id="IPR010093">
    <property type="entry name" value="SinI_DNA-bd"/>
</dbReference>
<dbReference type="NCBIfam" id="TIGR01764">
    <property type="entry name" value="excise"/>
    <property type="match status" value="1"/>
</dbReference>
<dbReference type="RefSeq" id="WP_087358811.1">
    <property type="nucleotide sequence ID" value="NZ_NFLJ01000029.1"/>
</dbReference>
<dbReference type="InterPro" id="IPR041657">
    <property type="entry name" value="HTH_17"/>
</dbReference>
<sequence>MFMDDIDFYTVDEVSEILGLSNQTIRKLIRNGQLYAIRLGRVYRIPKSSLAQLKSR</sequence>
<accession>A0A1Y4SVV2</accession>
<dbReference type="SUPFAM" id="SSF46955">
    <property type="entry name" value="Putative DNA-binding domain"/>
    <property type="match status" value="1"/>
</dbReference>
<gene>
    <name evidence="2" type="ORF">B5E75_09920</name>
</gene>
<dbReference type="EMBL" id="NFLJ01000029">
    <property type="protein sequence ID" value="OUQ33510.1"/>
    <property type="molecule type" value="Genomic_DNA"/>
</dbReference>
<dbReference type="GO" id="GO:0003677">
    <property type="term" value="F:DNA binding"/>
    <property type="evidence" value="ECO:0007669"/>
    <property type="project" value="InterPro"/>
</dbReference>
<dbReference type="OrthoDB" id="515428at2"/>
<evidence type="ECO:0000259" key="1">
    <source>
        <dbReference type="Pfam" id="PF12728"/>
    </source>
</evidence>
<comment type="caution">
    <text evidence="2">The sequence shown here is derived from an EMBL/GenBank/DDBJ whole genome shotgun (WGS) entry which is preliminary data.</text>
</comment>
<evidence type="ECO:0000313" key="3">
    <source>
        <dbReference type="Proteomes" id="UP000195305"/>
    </source>
</evidence>
<name>A0A1Y4SVV2_9FIRM</name>
<keyword evidence="3" id="KW-1185">Reference proteome</keyword>
<feature type="domain" description="Helix-turn-helix" evidence="1">
    <location>
        <begin position="8"/>
        <end position="53"/>
    </location>
</feature>
<dbReference type="Proteomes" id="UP000195305">
    <property type="component" value="Unassembled WGS sequence"/>
</dbReference>
<reference evidence="2 3" key="1">
    <citation type="journal article" date="2018" name="BMC Genomics">
        <title>Whole genome sequencing and function prediction of 133 gut anaerobes isolated from chicken caecum in pure cultures.</title>
        <authorList>
            <person name="Medvecky M."/>
            <person name="Cejkova D."/>
            <person name="Polansky O."/>
            <person name="Karasova D."/>
            <person name="Kubasova T."/>
            <person name="Cizek A."/>
            <person name="Rychlik I."/>
        </authorList>
    </citation>
    <scope>NUCLEOTIDE SEQUENCE [LARGE SCALE GENOMIC DNA]</scope>
    <source>
        <strain evidence="2 3">An13</strain>
    </source>
</reference>
<protein>
    <recommendedName>
        <fullName evidence="1">Helix-turn-helix domain-containing protein</fullName>
    </recommendedName>
</protein>
<dbReference type="Pfam" id="PF12728">
    <property type="entry name" value="HTH_17"/>
    <property type="match status" value="1"/>
</dbReference>